<dbReference type="EMBL" id="CP126656">
    <property type="protein sequence ID" value="WJZ94857.1"/>
    <property type="molecule type" value="Genomic_DNA"/>
</dbReference>
<dbReference type="Proteomes" id="UP001227230">
    <property type="component" value="Chromosome 9"/>
</dbReference>
<dbReference type="Pfam" id="PF00033">
    <property type="entry name" value="Cytochrome_B"/>
    <property type="match status" value="1"/>
</dbReference>
<organism evidence="3 4">
    <name type="scientific">Vitis vinifera</name>
    <name type="common">Grape</name>
    <dbReference type="NCBI Taxonomy" id="29760"/>
    <lineage>
        <taxon>Eukaryota</taxon>
        <taxon>Viridiplantae</taxon>
        <taxon>Streptophyta</taxon>
        <taxon>Embryophyta</taxon>
        <taxon>Tracheophyta</taxon>
        <taxon>Spermatophyta</taxon>
        <taxon>Magnoliopsida</taxon>
        <taxon>eudicotyledons</taxon>
        <taxon>Gunneridae</taxon>
        <taxon>Pentapetalae</taxon>
        <taxon>rosids</taxon>
        <taxon>Vitales</taxon>
        <taxon>Vitaceae</taxon>
        <taxon>Viteae</taxon>
        <taxon>Vitis</taxon>
    </lineage>
</organism>
<keyword evidence="1" id="KW-0812">Transmembrane</keyword>
<evidence type="ECO:0000256" key="1">
    <source>
        <dbReference type="SAM" id="Phobius"/>
    </source>
</evidence>
<gene>
    <name evidence="3" type="ORF">VitviT2T_013682</name>
</gene>
<dbReference type="Gene3D" id="1.20.810.10">
    <property type="entry name" value="Cytochrome Bc1 Complex, Chain C"/>
    <property type="match status" value="1"/>
</dbReference>
<keyword evidence="1" id="KW-1133">Transmembrane helix</keyword>
<dbReference type="InterPro" id="IPR005797">
    <property type="entry name" value="Cyt_b/b6_N"/>
</dbReference>
<dbReference type="InterPro" id="IPR016174">
    <property type="entry name" value="Di-haem_cyt_TM"/>
</dbReference>
<evidence type="ECO:0000259" key="2">
    <source>
        <dbReference type="Pfam" id="PF00033"/>
    </source>
</evidence>
<sequence>MAKNQQFSLLEQPISFTVNQQLKDYPTPSNLSYWRGFDSLVGICLVIQIVIGIVLVMHHTHHIDLAFNNVKHMMRDVERS</sequence>
<evidence type="ECO:0000313" key="3">
    <source>
        <dbReference type="EMBL" id="WJZ94857.1"/>
    </source>
</evidence>
<feature type="transmembrane region" description="Helical" evidence="1">
    <location>
        <begin position="39"/>
        <end position="57"/>
    </location>
</feature>
<feature type="domain" description="Cytochrome b/b6 N-terminal region profile" evidence="2">
    <location>
        <begin position="23"/>
        <end position="78"/>
    </location>
</feature>
<dbReference type="PANTHER" id="PTHR19271">
    <property type="entry name" value="CYTOCHROME B"/>
    <property type="match status" value="1"/>
</dbReference>
<keyword evidence="1" id="KW-0472">Membrane</keyword>
<keyword evidence="4" id="KW-1185">Reference proteome</keyword>
<name>A0ABY9CHD5_VITVI</name>
<dbReference type="SUPFAM" id="SSF81342">
    <property type="entry name" value="Transmembrane di-heme cytochromes"/>
    <property type="match status" value="1"/>
</dbReference>
<dbReference type="PANTHER" id="PTHR19271:SF16">
    <property type="entry name" value="CYTOCHROME B"/>
    <property type="match status" value="1"/>
</dbReference>
<proteinExistence type="predicted"/>
<dbReference type="InterPro" id="IPR027387">
    <property type="entry name" value="Cytb/b6-like_sf"/>
</dbReference>
<reference evidence="3 4" key="1">
    <citation type="journal article" date="2023" name="Hortic Res">
        <title>The complete reference genome for grapevine (Vitis vinifera L.) genetics and breeding.</title>
        <authorList>
            <person name="Shi X."/>
            <person name="Cao S."/>
            <person name="Wang X."/>
            <person name="Huang S."/>
            <person name="Wang Y."/>
            <person name="Liu Z."/>
            <person name="Liu W."/>
            <person name="Leng X."/>
            <person name="Peng Y."/>
            <person name="Wang N."/>
            <person name="Wang Y."/>
            <person name="Ma Z."/>
            <person name="Xu X."/>
            <person name="Zhang F."/>
            <person name="Xue H."/>
            <person name="Zhong H."/>
            <person name="Wang Y."/>
            <person name="Zhang K."/>
            <person name="Velt A."/>
            <person name="Avia K."/>
            <person name="Holtgrawe D."/>
            <person name="Grimplet J."/>
            <person name="Matus J.T."/>
            <person name="Ware D."/>
            <person name="Wu X."/>
            <person name="Wang H."/>
            <person name="Liu C."/>
            <person name="Fang Y."/>
            <person name="Rustenholz C."/>
            <person name="Cheng Z."/>
            <person name="Xiao H."/>
            <person name="Zhou Y."/>
        </authorList>
    </citation>
    <scope>NUCLEOTIDE SEQUENCE [LARGE SCALE GENOMIC DNA]</scope>
    <source>
        <strain evidence="4">cv. Pinot noir / PN40024</strain>
        <tissue evidence="3">Leaf</tissue>
    </source>
</reference>
<evidence type="ECO:0000313" key="4">
    <source>
        <dbReference type="Proteomes" id="UP001227230"/>
    </source>
</evidence>
<protein>
    <recommendedName>
        <fullName evidence="2">Cytochrome b/b6 N-terminal region profile domain-containing protein</fullName>
    </recommendedName>
</protein>
<accession>A0ABY9CHD5</accession>